<gene>
    <name evidence="6" type="ORF">GV827_17245</name>
</gene>
<evidence type="ECO:0000313" key="6">
    <source>
        <dbReference type="EMBL" id="NEK24136.1"/>
    </source>
</evidence>
<name>A0A6P0CGD5_9RHOB</name>
<keyword evidence="2 6" id="KW-0808">Transferase</keyword>
<keyword evidence="7" id="KW-1185">Reference proteome</keyword>
<evidence type="ECO:0000313" key="7">
    <source>
        <dbReference type="Proteomes" id="UP000468591"/>
    </source>
</evidence>
<dbReference type="SUPFAM" id="SSF53335">
    <property type="entry name" value="S-adenosyl-L-methionine-dependent methyltransferases"/>
    <property type="match status" value="1"/>
</dbReference>
<dbReference type="InterPro" id="IPR001077">
    <property type="entry name" value="COMT_C"/>
</dbReference>
<evidence type="ECO:0000256" key="1">
    <source>
        <dbReference type="ARBA" id="ARBA00022603"/>
    </source>
</evidence>
<dbReference type="InterPro" id="IPR036388">
    <property type="entry name" value="WH-like_DNA-bd_sf"/>
</dbReference>
<evidence type="ECO:0000256" key="2">
    <source>
        <dbReference type="ARBA" id="ARBA00022679"/>
    </source>
</evidence>
<dbReference type="GO" id="GO:0046983">
    <property type="term" value="F:protein dimerization activity"/>
    <property type="evidence" value="ECO:0007669"/>
    <property type="project" value="InterPro"/>
</dbReference>
<feature type="domain" description="O-methyltransferase C-terminal" evidence="4">
    <location>
        <begin position="135"/>
        <end position="346"/>
    </location>
</feature>
<dbReference type="InterPro" id="IPR036390">
    <property type="entry name" value="WH_DNA-bd_sf"/>
</dbReference>
<dbReference type="Gene3D" id="1.10.10.10">
    <property type="entry name" value="Winged helix-like DNA-binding domain superfamily/Winged helix DNA-binding domain"/>
    <property type="match status" value="1"/>
</dbReference>
<dbReference type="Gene3D" id="1.10.287.1350">
    <property type="match status" value="1"/>
</dbReference>
<dbReference type="InterPro" id="IPR012967">
    <property type="entry name" value="COMT_dimerisation"/>
</dbReference>
<keyword evidence="3" id="KW-0949">S-adenosyl-L-methionine</keyword>
<dbReference type="Pfam" id="PF08100">
    <property type="entry name" value="Dimerisation"/>
    <property type="match status" value="1"/>
</dbReference>
<evidence type="ECO:0000256" key="3">
    <source>
        <dbReference type="ARBA" id="ARBA00022691"/>
    </source>
</evidence>
<dbReference type="PROSITE" id="PS51683">
    <property type="entry name" value="SAM_OMT_II"/>
    <property type="match status" value="1"/>
</dbReference>
<proteinExistence type="predicted"/>
<dbReference type="GO" id="GO:0008171">
    <property type="term" value="F:O-methyltransferase activity"/>
    <property type="evidence" value="ECO:0007669"/>
    <property type="project" value="InterPro"/>
</dbReference>
<dbReference type="Pfam" id="PF00891">
    <property type="entry name" value="Methyltransf_2"/>
    <property type="match status" value="1"/>
</dbReference>
<dbReference type="AlphaFoldDB" id="A0A6P0CGD5"/>
<sequence length="369" mass="39126">MPSAGRSRLPSFANIIARRGFQKWAARFPLTRRLVRREGEALFDLLAGFCHSQVLLALVQLEIPQALIEGPATSRSLAAKSGVPEDRMAVLLKAGTALGLLKSKRGGRVGLTQRGAALVGVPGLQTMIRHHDVLYRDLADPVAFFRGETDPELAGFWPYVFGGEVDPQTAATYSDLMAQSQLLVADDTLDAVSLKGVRHLMDVGGGTGAFLAEVGARFPDLKLTLFDLPAVAPHAEARFAQAGLAARTEIASGSFRTDALPAGPDAISLVRVLYDHTDETVAALLAKVHDALPEGGQLIISEPMSGGARPQRAGDAYFAIYTLAMGTGKARSADEIAQMCRGAGFQTIAQPAVRRPFITACVVATKGNT</sequence>
<organism evidence="6 7">
    <name type="scientific">Sulfitobacter sediminilitoris</name>
    <dbReference type="NCBI Taxonomy" id="2698830"/>
    <lineage>
        <taxon>Bacteria</taxon>
        <taxon>Pseudomonadati</taxon>
        <taxon>Pseudomonadota</taxon>
        <taxon>Alphaproteobacteria</taxon>
        <taxon>Rhodobacterales</taxon>
        <taxon>Roseobacteraceae</taxon>
        <taxon>Sulfitobacter</taxon>
    </lineage>
</organism>
<dbReference type="PANTHER" id="PTHR43712">
    <property type="entry name" value="PUTATIVE (AFU_ORTHOLOGUE AFUA_4G14580)-RELATED"/>
    <property type="match status" value="1"/>
</dbReference>
<dbReference type="EMBL" id="JAABNT010000012">
    <property type="protein sequence ID" value="NEK24136.1"/>
    <property type="molecule type" value="Genomic_DNA"/>
</dbReference>
<dbReference type="InterPro" id="IPR016461">
    <property type="entry name" value="COMT-like"/>
</dbReference>
<dbReference type="Proteomes" id="UP000468591">
    <property type="component" value="Unassembled WGS sequence"/>
</dbReference>
<dbReference type="PANTHER" id="PTHR43712:SF2">
    <property type="entry name" value="O-METHYLTRANSFERASE CICE"/>
    <property type="match status" value="1"/>
</dbReference>
<dbReference type="SUPFAM" id="SSF46785">
    <property type="entry name" value="Winged helix' DNA-binding domain"/>
    <property type="match status" value="1"/>
</dbReference>
<dbReference type="Gene3D" id="3.40.50.150">
    <property type="entry name" value="Vaccinia Virus protein VP39"/>
    <property type="match status" value="1"/>
</dbReference>
<accession>A0A6P0CGD5</accession>
<dbReference type="GO" id="GO:0032259">
    <property type="term" value="P:methylation"/>
    <property type="evidence" value="ECO:0007669"/>
    <property type="project" value="UniProtKB-KW"/>
</dbReference>
<evidence type="ECO:0000259" key="4">
    <source>
        <dbReference type="Pfam" id="PF00891"/>
    </source>
</evidence>
<evidence type="ECO:0000259" key="5">
    <source>
        <dbReference type="Pfam" id="PF08100"/>
    </source>
</evidence>
<reference evidence="6 7" key="1">
    <citation type="submission" date="2020-01" db="EMBL/GenBank/DDBJ databases">
        <title>Sulfitobacter sediminilitoris sp. nov., isolated from a tidal flat.</title>
        <authorList>
            <person name="Park S."/>
            <person name="Yoon J.-H."/>
        </authorList>
    </citation>
    <scope>NUCLEOTIDE SEQUENCE [LARGE SCALE GENOMIC DNA]</scope>
    <source>
        <strain evidence="6 7">JBTF-M27</strain>
    </source>
</reference>
<comment type="caution">
    <text evidence="6">The sequence shown here is derived from an EMBL/GenBank/DDBJ whole genome shotgun (WGS) entry which is preliminary data.</text>
</comment>
<dbReference type="InterPro" id="IPR029063">
    <property type="entry name" value="SAM-dependent_MTases_sf"/>
</dbReference>
<protein>
    <submittedName>
        <fullName evidence="6">Methyltransferase domain-containing protein</fullName>
    </submittedName>
</protein>
<dbReference type="CDD" id="cd02440">
    <property type="entry name" value="AdoMet_MTases"/>
    <property type="match status" value="1"/>
</dbReference>
<keyword evidence="1 6" id="KW-0489">Methyltransferase</keyword>
<feature type="domain" description="O-methyltransferase dimerisation" evidence="5">
    <location>
        <begin position="44"/>
        <end position="118"/>
    </location>
</feature>